<name>A0AA46DH70_9BURK</name>
<dbReference type="Proteomes" id="UP000294772">
    <property type="component" value="Unassembled WGS sequence"/>
</dbReference>
<dbReference type="SUPFAM" id="SSF100950">
    <property type="entry name" value="NagB/RpiA/CoA transferase-like"/>
    <property type="match status" value="1"/>
</dbReference>
<reference evidence="3 4" key="1">
    <citation type="submission" date="2019-03" db="EMBL/GenBank/DDBJ databases">
        <title>Genomic Encyclopedia of Type Strains, Phase IV (KMG-IV): sequencing the most valuable type-strain genomes for metagenomic binning, comparative biology and taxonomic classification.</title>
        <authorList>
            <person name="Goeker M."/>
        </authorList>
    </citation>
    <scope>NUCLEOTIDE SEQUENCE [LARGE SCALE GENOMIC DNA]</scope>
    <source>
        <strain evidence="3 4">DSM 15264</strain>
    </source>
</reference>
<dbReference type="PANTHER" id="PTHR43682">
    <property type="entry name" value="LACTATE UTILIZATION PROTEIN C"/>
    <property type="match status" value="1"/>
</dbReference>
<dbReference type="Gene3D" id="3.40.50.10420">
    <property type="entry name" value="NagB/RpiA/CoA transferase-like"/>
    <property type="match status" value="1"/>
</dbReference>
<dbReference type="PANTHER" id="PTHR43682:SF1">
    <property type="entry name" value="LACTATE UTILIZATION PROTEIN C"/>
    <property type="match status" value="1"/>
</dbReference>
<sequence>MRRPLETTPARERILARIRRQQHRDEGQRPAEEREADEWLQRHPRGPLPALGAAPIERFREMAQRMQTTLDEVATWDEAPAAVARYLAAHGLPPAAVAYDNLQHLRWLEAGLAVEHRPPRDEDLVSITDCFCAVAETGSLVFATSPSTWATAHLLPETHIVLLDARRIVSHQEDAFDLMRTELGEIPRGFNTVSGPSRTGDIEQTIVLGAHGPYRVHVVIVRTQG</sequence>
<evidence type="ECO:0000313" key="4">
    <source>
        <dbReference type="Proteomes" id="UP000294772"/>
    </source>
</evidence>
<gene>
    <name evidence="3" type="ORF">EV676_101309</name>
</gene>
<feature type="domain" description="LUD" evidence="2">
    <location>
        <begin position="56"/>
        <end position="221"/>
    </location>
</feature>
<dbReference type="Pfam" id="PF02589">
    <property type="entry name" value="LUD_dom"/>
    <property type="match status" value="1"/>
</dbReference>
<dbReference type="EMBL" id="SLXF01000001">
    <property type="protein sequence ID" value="TCP09732.1"/>
    <property type="molecule type" value="Genomic_DNA"/>
</dbReference>
<accession>A0AA46DH70</accession>
<evidence type="ECO:0000259" key="2">
    <source>
        <dbReference type="Pfam" id="PF02589"/>
    </source>
</evidence>
<feature type="region of interest" description="Disordered" evidence="1">
    <location>
        <begin position="1"/>
        <end position="51"/>
    </location>
</feature>
<dbReference type="InterPro" id="IPR024185">
    <property type="entry name" value="FTHF_cligase-like_sf"/>
</dbReference>
<protein>
    <submittedName>
        <fullName evidence="3">L-lactate dehydrogenase complex protein LldG</fullName>
    </submittedName>
</protein>
<evidence type="ECO:0000256" key="1">
    <source>
        <dbReference type="SAM" id="MobiDB-lite"/>
    </source>
</evidence>
<feature type="compositionally biased region" description="Basic and acidic residues" evidence="1">
    <location>
        <begin position="23"/>
        <end position="41"/>
    </location>
</feature>
<comment type="caution">
    <text evidence="3">The sequence shown here is derived from an EMBL/GenBank/DDBJ whole genome shotgun (WGS) entry which is preliminary data.</text>
</comment>
<dbReference type="AlphaFoldDB" id="A0AA46DH70"/>
<dbReference type="InterPro" id="IPR003741">
    <property type="entry name" value="LUD_dom"/>
</dbReference>
<proteinExistence type="predicted"/>
<dbReference type="InterPro" id="IPR037171">
    <property type="entry name" value="NagB/RpiA_transferase-like"/>
</dbReference>
<organism evidence="3 4">
    <name type="scientific">Caldimonas thermodepolymerans</name>
    <dbReference type="NCBI Taxonomy" id="215580"/>
    <lineage>
        <taxon>Bacteria</taxon>
        <taxon>Pseudomonadati</taxon>
        <taxon>Pseudomonadota</taxon>
        <taxon>Betaproteobacteria</taxon>
        <taxon>Burkholderiales</taxon>
        <taxon>Sphaerotilaceae</taxon>
        <taxon>Caldimonas</taxon>
    </lineage>
</organism>
<evidence type="ECO:0000313" key="3">
    <source>
        <dbReference type="EMBL" id="TCP09732.1"/>
    </source>
</evidence>